<dbReference type="PANTHER" id="PTHR42879:SF2">
    <property type="entry name" value="3-OXOACYL-[ACYL-CARRIER-PROTEIN] REDUCTASE FABG"/>
    <property type="match status" value="1"/>
</dbReference>
<dbReference type="InterPro" id="IPR002347">
    <property type="entry name" value="SDR_fam"/>
</dbReference>
<name>A0A127QIV9_9BURK</name>
<dbReference type="PRINTS" id="PR00081">
    <property type="entry name" value="GDHRDH"/>
</dbReference>
<keyword evidence="3" id="KW-1185">Reference proteome</keyword>
<dbReference type="InterPro" id="IPR036291">
    <property type="entry name" value="NAD(P)-bd_dom_sf"/>
</dbReference>
<dbReference type="PRINTS" id="PR00080">
    <property type="entry name" value="SDRFAMILY"/>
</dbReference>
<dbReference type="Pfam" id="PF00106">
    <property type="entry name" value="adh_short"/>
    <property type="match status" value="1"/>
</dbReference>
<accession>A0A127QIV9</accession>
<protein>
    <submittedName>
        <fullName evidence="2">Short chain dehydrogenase family protein</fullName>
    </submittedName>
</protein>
<dbReference type="InterPro" id="IPR050259">
    <property type="entry name" value="SDR"/>
</dbReference>
<reference evidence="2 3" key="1">
    <citation type="submission" date="2015-11" db="EMBL/GenBank/DDBJ databases">
        <title>Exploring the genomic traits of fungus-feeding bacterial genus Collimonas.</title>
        <authorList>
            <person name="Song C."/>
            <person name="Schmidt R."/>
            <person name="de Jager V."/>
            <person name="Krzyzanowska D."/>
            <person name="Jongedijk E."/>
            <person name="Cankar K."/>
            <person name="Beekwilder J."/>
            <person name="van Veen A."/>
            <person name="de Boer W."/>
            <person name="van Veen J.A."/>
            <person name="Garbeva P."/>
        </authorList>
    </citation>
    <scope>NUCLEOTIDE SEQUENCE [LARGE SCALE GENOMIC DNA]</scope>
    <source>
        <strain evidence="2 3">Ter282</strain>
    </source>
</reference>
<evidence type="ECO:0000256" key="1">
    <source>
        <dbReference type="ARBA" id="ARBA00006484"/>
    </source>
</evidence>
<dbReference type="Proteomes" id="UP000071778">
    <property type="component" value="Chromosome"/>
</dbReference>
<gene>
    <name evidence="2" type="ORF">CAter282_2268</name>
</gene>
<evidence type="ECO:0000313" key="3">
    <source>
        <dbReference type="Proteomes" id="UP000071778"/>
    </source>
</evidence>
<comment type="similarity">
    <text evidence="1">Belongs to the short-chain dehydrogenases/reductases (SDR) family.</text>
</comment>
<sequence>MQRVAIVTGGTRGLGKATSQILHASGYRVAAVYGHDSAAAEAFRDETMIETYQWDVADLKSCQEGVAKVERALGPVEILVNNAGITSDAVLHKMTEEQWSRVIQTNLGSMFNMCRSLIGGMRERGFGRIVNISSVNGQKGSSARRITPPPRPASLVSANRWRWKVRTKM</sequence>
<proteinExistence type="inferred from homology"/>
<dbReference type="PATRIC" id="fig|279058.18.peg.2235"/>
<dbReference type="Gene3D" id="3.40.50.720">
    <property type="entry name" value="NAD(P)-binding Rossmann-like Domain"/>
    <property type="match status" value="1"/>
</dbReference>
<dbReference type="PANTHER" id="PTHR42879">
    <property type="entry name" value="3-OXOACYL-(ACYL-CARRIER-PROTEIN) REDUCTASE"/>
    <property type="match status" value="1"/>
</dbReference>
<organism evidence="2 3">
    <name type="scientific">Collimonas arenae</name>
    <dbReference type="NCBI Taxonomy" id="279058"/>
    <lineage>
        <taxon>Bacteria</taxon>
        <taxon>Pseudomonadati</taxon>
        <taxon>Pseudomonadota</taxon>
        <taxon>Betaproteobacteria</taxon>
        <taxon>Burkholderiales</taxon>
        <taxon>Oxalobacteraceae</taxon>
        <taxon>Collimonas</taxon>
    </lineage>
</organism>
<dbReference type="SUPFAM" id="SSF51735">
    <property type="entry name" value="NAD(P)-binding Rossmann-fold domains"/>
    <property type="match status" value="1"/>
</dbReference>
<evidence type="ECO:0000313" key="2">
    <source>
        <dbReference type="EMBL" id="AMP10018.1"/>
    </source>
</evidence>
<dbReference type="AlphaFoldDB" id="A0A127QIV9"/>
<dbReference type="EMBL" id="CP013235">
    <property type="protein sequence ID" value="AMP10018.1"/>
    <property type="molecule type" value="Genomic_DNA"/>
</dbReference>